<keyword evidence="2" id="KW-1185">Reference proteome</keyword>
<dbReference type="EMBL" id="JAPQKI010000006">
    <property type="protein sequence ID" value="KAJ5095037.1"/>
    <property type="molecule type" value="Genomic_DNA"/>
</dbReference>
<evidence type="ECO:0000313" key="2">
    <source>
        <dbReference type="Proteomes" id="UP001149074"/>
    </source>
</evidence>
<dbReference type="AlphaFoldDB" id="A0A9W9F7H7"/>
<protein>
    <submittedName>
        <fullName evidence="1">Uncharacterized protein</fullName>
    </submittedName>
</protein>
<organism evidence="1 2">
    <name type="scientific">Penicillium argentinense</name>
    <dbReference type="NCBI Taxonomy" id="1131581"/>
    <lineage>
        <taxon>Eukaryota</taxon>
        <taxon>Fungi</taxon>
        <taxon>Dikarya</taxon>
        <taxon>Ascomycota</taxon>
        <taxon>Pezizomycotina</taxon>
        <taxon>Eurotiomycetes</taxon>
        <taxon>Eurotiomycetidae</taxon>
        <taxon>Eurotiales</taxon>
        <taxon>Aspergillaceae</taxon>
        <taxon>Penicillium</taxon>
    </lineage>
</organism>
<dbReference type="OrthoDB" id="4497052at2759"/>
<accession>A0A9W9F7H7</accession>
<dbReference type="RefSeq" id="XP_056473187.1">
    <property type="nucleotide sequence ID" value="XM_056619821.1"/>
</dbReference>
<comment type="caution">
    <text evidence="1">The sequence shown here is derived from an EMBL/GenBank/DDBJ whole genome shotgun (WGS) entry which is preliminary data.</text>
</comment>
<sequence length="325" mass="37437">MASNRHSTARTRPARAFRTMAALQTRDRLDTPRMPRTAHFRPGSRFNGDKDDPVDDEVELELDLTNCDGAFEIMAASSNTGLFGRAPSPQPQVHPPRIFTDPSSTRSFDQLRQDLAEPMLRDSTRRLFEELTDMILRVERKLFSGPGEFLDNESTLDVLEFAQRMQAFFSSAASLTEELVNVSERVSCMMAVITRDCPDAMWRFQWMTILLWEHQPKPRLPEFNVIKAMGEFWTEAVYDKYTVLYHDICQGTGGTLNTDNAHFVAGSVGMIMSTLSRLYRAYGEYVNRLRAIQVRHFDPLTRGLNNEDLIKFRREMEHLPFPTWN</sequence>
<reference evidence="1" key="1">
    <citation type="submission" date="2022-11" db="EMBL/GenBank/DDBJ databases">
        <authorList>
            <person name="Petersen C."/>
        </authorList>
    </citation>
    <scope>NUCLEOTIDE SEQUENCE</scope>
    <source>
        <strain evidence="1">IBT 30761</strain>
    </source>
</reference>
<proteinExistence type="predicted"/>
<evidence type="ECO:0000313" key="1">
    <source>
        <dbReference type="EMBL" id="KAJ5095037.1"/>
    </source>
</evidence>
<reference evidence="1" key="2">
    <citation type="journal article" date="2023" name="IMA Fungus">
        <title>Comparative genomic study of the Penicillium genus elucidates a diverse pangenome and 15 lateral gene transfer events.</title>
        <authorList>
            <person name="Petersen C."/>
            <person name="Sorensen T."/>
            <person name="Nielsen M.R."/>
            <person name="Sondergaard T.E."/>
            <person name="Sorensen J.L."/>
            <person name="Fitzpatrick D.A."/>
            <person name="Frisvad J.C."/>
            <person name="Nielsen K.L."/>
        </authorList>
    </citation>
    <scope>NUCLEOTIDE SEQUENCE</scope>
    <source>
        <strain evidence="1">IBT 30761</strain>
    </source>
</reference>
<dbReference type="Proteomes" id="UP001149074">
    <property type="component" value="Unassembled WGS sequence"/>
</dbReference>
<dbReference type="GeneID" id="81358800"/>
<gene>
    <name evidence="1" type="ORF">N7532_007328</name>
</gene>
<name>A0A9W9F7H7_9EURO</name>